<dbReference type="Proteomes" id="UP001465755">
    <property type="component" value="Unassembled WGS sequence"/>
</dbReference>
<evidence type="ECO:0000256" key="1">
    <source>
        <dbReference type="SAM" id="MobiDB-lite"/>
    </source>
</evidence>
<evidence type="ECO:0000313" key="2">
    <source>
        <dbReference type="EMBL" id="KAK9810808.1"/>
    </source>
</evidence>
<proteinExistence type="predicted"/>
<dbReference type="AlphaFoldDB" id="A0AAW1PQD2"/>
<sequence>MVSDDGDVDAALEAELDLALGDVFNSDEGVRKPASESRTHSEARACLSTTATGYHDLAAISPALRLLCEVASCEESWHRLFEARWGQADDDLDQYQGAVTWKRRYMNKDAREGEQSCAAATGLMQTIYHQIAVSRRSHSLTQAQRNAATQQPQQDADGLSVSRWRSARGMSGRLNAAPGAKHACHHDRPTFARVGLKTFLCEACGWAHVCDAGCTERVVQRGSGMPVCPISGRCFERMMSEWEEAAEREDRADEGAEPFSLMGRLGAAYSAGYNCSTPAELRQHCGVVFLLGGIFH</sequence>
<protein>
    <submittedName>
        <fullName evidence="2">Uncharacterized protein</fullName>
    </submittedName>
</protein>
<accession>A0AAW1PQD2</accession>
<reference evidence="2 3" key="1">
    <citation type="journal article" date="2024" name="Nat. Commun.">
        <title>Phylogenomics reveals the evolutionary origins of lichenization in chlorophyte algae.</title>
        <authorList>
            <person name="Puginier C."/>
            <person name="Libourel C."/>
            <person name="Otte J."/>
            <person name="Skaloud P."/>
            <person name="Haon M."/>
            <person name="Grisel S."/>
            <person name="Petersen M."/>
            <person name="Berrin J.G."/>
            <person name="Delaux P.M."/>
            <person name="Dal Grande F."/>
            <person name="Keller J."/>
        </authorList>
    </citation>
    <scope>NUCLEOTIDE SEQUENCE [LARGE SCALE GENOMIC DNA]</scope>
    <source>
        <strain evidence="2 3">SAG 2036</strain>
    </source>
</reference>
<feature type="region of interest" description="Disordered" evidence="1">
    <location>
        <begin position="139"/>
        <end position="160"/>
    </location>
</feature>
<gene>
    <name evidence="2" type="ORF">WJX73_009069</name>
</gene>
<evidence type="ECO:0000313" key="3">
    <source>
        <dbReference type="Proteomes" id="UP001465755"/>
    </source>
</evidence>
<dbReference type="EMBL" id="JALJOQ010000014">
    <property type="protein sequence ID" value="KAK9810808.1"/>
    <property type="molecule type" value="Genomic_DNA"/>
</dbReference>
<organism evidence="2 3">
    <name type="scientific">Symbiochloris irregularis</name>
    <dbReference type="NCBI Taxonomy" id="706552"/>
    <lineage>
        <taxon>Eukaryota</taxon>
        <taxon>Viridiplantae</taxon>
        <taxon>Chlorophyta</taxon>
        <taxon>core chlorophytes</taxon>
        <taxon>Trebouxiophyceae</taxon>
        <taxon>Trebouxiales</taxon>
        <taxon>Trebouxiaceae</taxon>
        <taxon>Symbiochloris</taxon>
    </lineage>
</organism>
<feature type="compositionally biased region" description="Polar residues" evidence="1">
    <location>
        <begin position="139"/>
        <end position="154"/>
    </location>
</feature>
<keyword evidence="3" id="KW-1185">Reference proteome</keyword>
<name>A0AAW1PQD2_9CHLO</name>
<comment type="caution">
    <text evidence="2">The sequence shown here is derived from an EMBL/GenBank/DDBJ whole genome shotgun (WGS) entry which is preliminary data.</text>
</comment>